<name>A0A5M9JSF0_MONFR</name>
<evidence type="ECO:0000313" key="2">
    <source>
        <dbReference type="EMBL" id="KAA8569865.1"/>
    </source>
</evidence>
<dbReference type="VEuPathDB" id="FungiDB:MFRU_005g00260"/>
<feature type="signal peptide" evidence="1">
    <location>
        <begin position="1"/>
        <end position="15"/>
    </location>
</feature>
<sequence length="170" mass="18680">MALMICALPLSLSFAVDRSVVSKNARIQARDDLELTLSGSTFCDLPAQASCAVIYQIPMESSTENPVEIRSYGYPCNTLQSLNKDHDNKFHRLNENFDYMTLGNHQKSGYNNVKVSFEAYGDLKGPVRTPVIMIGGKTLNVEAISAIPTEFDSTSSQNSIIWGAVYACKS</sequence>
<proteinExistence type="predicted"/>
<accession>A0A5M9JSF0</accession>
<comment type="caution">
    <text evidence="2">The sequence shown here is derived from an EMBL/GenBank/DDBJ whole genome shotgun (WGS) entry which is preliminary data.</text>
</comment>
<feature type="chain" id="PRO_5024353732" evidence="1">
    <location>
        <begin position="16"/>
        <end position="170"/>
    </location>
</feature>
<protein>
    <submittedName>
        <fullName evidence="2">Uncharacterized protein</fullName>
    </submittedName>
</protein>
<dbReference type="AlphaFoldDB" id="A0A5M9JSF0"/>
<evidence type="ECO:0000313" key="3">
    <source>
        <dbReference type="Proteomes" id="UP000322873"/>
    </source>
</evidence>
<keyword evidence="3" id="KW-1185">Reference proteome</keyword>
<evidence type="ECO:0000256" key="1">
    <source>
        <dbReference type="SAM" id="SignalP"/>
    </source>
</evidence>
<keyword evidence="1" id="KW-0732">Signal</keyword>
<dbReference type="Proteomes" id="UP000322873">
    <property type="component" value="Unassembled WGS sequence"/>
</dbReference>
<reference evidence="2 3" key="1">
    <citation type="submission" date="2019-06" db="EMBL/GenBank/DDBJ databases">
        <title>Genome Sequence of the Brown Rot Fungal Pathogen Monilinia fructicola.</title>
        <authorList>
            <person name="De Miccolis Angelini R.M."/>
            <person name="Landi L."/>
            <person name="Abate D."/>
            <person name="Pollastro S."/>
            <person name="Romanazzi G."/>
            <person name="Faretra F."/>
        </authorList>
    </citation>
    <scope>NUCLEOTIDE SEQUENCE [LARGE SCALE GENOMIC DNA]</scope>
    <source>
        <strain evidence="2 3">Mfrc123</strain>
    </source>
</reference>
<organism evidence="2 3">
    <name type="scientific">Monilinia fructicola</name>
    <name type="common">Brown rot fungus</name>
    <name type="synonym">Ciboria fructicola</name>
    <dbReference type="NCBI Taxonomy" id="38448"/>
    <lineage>
        <taxon>Eukaryota</taxon>
        <taxon>Fungi</taxon>
        <taxon>Dikarya</taxon>
        <taxon>Ascomycota</taxon>
        <taxon>Pezizomycotina</taxon>
        <taxon>Leotiomycetes</taxon>
        <taxon>Helotiales</taxon>
        <taxon>Sclerotiniaceae</taxon>
        <taxon>Monilinia</taxon>
    </lineage>
</organism>
<dbReference type="EMBL" id="VICG01000007">
    <property type="protein sequence ID" value="KAA8569865.1"/>
    <property type="molecule type" value="Genomic_DNA"/>
</dbReference>
<gene>
    <name evidence="2" type="ORF">EYC84_002208</name>
</gene>